<dbReference type="PANTHER" id="PTHR15189:SF7">
    <property type="entry name" value="BRISC AND BRCA1-A COMPLEX MEMBER 2"/>
    <property type="match status" value="1"/>
</dbReference>
<dbReference type="InterPro" id="IPR016135">
    <property type="entry name" value="UBQ-conjugating_enzyme/RWD"/>
</dbReference>
<dbReference type="GO" id="GO:0045739">
    <property type="term" value="P:positive regulation of DNA repair"/>
    <property type="evidence" value="ECO:0007669"/>
    <property type="project" value="UniProtKB-UniRule"/>
</dbReference>
<dbReference type="GO" id="GO:0010212">
    <property type="term" value="P:response to ionizing radiation"/>
    <property type="evidence" value="ECO:0007669"/>
    <property type="project" value="UniProtKB-UniRule"/>
</dbReference>
<evidence type="ECO:0000313" key="17">
    <source>
        <dbReference type="Proteomes" id="UP001607302"/>
    </source>
</evidence>
<keyword evidence="8 15" id="KW-0498">Mitosis</keyword>
<keyword evidence="13 15" id="KW-0131">Cell cycle</keyword>
<dbReference type="GO" id="GO:0051301">
    <property type="term" value="P:cell division"/>
    <property type="evidence" value="ECO:0007669"/>
    <property type="project" value="UniProtKB-UniRule"/>
</dbReference>
<organism evidence="16 17">
    <name type="scientific">Vespula squamosa</name>
    <name type="common">Southern yellow jacket</name>
    <name type="synonym">Wasp</name>
    <dbReference type="NCBI Taxonomy" id="30214"/>
    <lineage>
        <taxon>Eukaryota</taxon>
        <taxon>Metazoa</taxon>
        <taxon>Ecdysozoa</taxon>
        <taxon>Arthropoda</taxon>
        <taxon>Hexapoda</taxon>
        <taxon>Insecta</taxon>
        <taxon>Pterygota</taxon>
        <taxon>Neoptera</taxon>
        <taxon>Endopterygota</taxon>
        <taxon>Hymenoptera</taxon>
        <taxon>Apocrita</taxon>
        <taxon>Aculeata</taxon>
        <taxon>Vespoidea</taxon>
        <taxon>Vespidae</taxon>
        <taxon>Vespinae</taxon>
        <taxon>Vespula</taxon>
    </lineage>
</organism>
<keyword evidence="17" id="KW-1185">Reference proteome</keyword>
<gene>
    <name evidence="16" type="ORF">V1478_006238</name>
</gene>
<dbReference type="GO" id="GO:0006325">
    <property type="term" value="P:chromatin organization"/>
    <property type="evidence" value="ECO:0007669"/>
    <property type="project" value="UniProtKB-UniRule"/>
</dbReference>
<dbReference type="GO" id="GO:0006302">
    <property type="term" value="P:double-strand break repair"/>
    <property type="evidence" value="ECO:0007669"/>
    <property type="project" value="UniProtKB-UniRule"/>
</dbReference>
<evidence type="ECO:0000256" key="1">
    <source>
        <dbReference type="ARBA" id="ARBA00004123"/>
    </source>
</evidence>
<name>A0ABD2B797_VESSQ</name>
<dbReference type="CDD" id="cd23665">
    <property type="entry name" value="BRE-like_insects"/>
    <property type="match status" value="1"/>
</dbReference>
<keyword evidence="3 15" id="KW-0963">Cytoplasm</keyword>
<protein>
    <recommendedName>
        <fullName evidence="2 15">BRISC and BRCA1-A complex member 2</fullName>
    </recommendedName>
</protein>
<dbReference type="GO" id="GO:0070552">
    <property type="term" value="C:BRISC complex"/>
    <property type="evidence" value="ECO:0007669"/>
    <property type="project" value="UniProtKB-UniRule"/>
</dbReference>
<sequence>MVFLKSSDKMYNQQHLSLHSIDTYFEPFLNSVLRKDRLGVGWGVIELDSIFSSCGKTKGDSFKLLIPYAGQNLAWNVLFDSQYPELGPDFTFSDETFLMDPDIENLSRYVPSLAKWDYKNNNALLKVIVELLSCYKEHQVQLLKRQGERLNLEYSMLIETVSKEDIEVILLPVGTKPIEAYFSIRLDIDFSQLPTRINQSQNDAAMLLVTFCGPDWNCVVPNLYLSQSLEETFSGAASLHIPPFLPNSYLTAYIPKVKELIMDKINTIVQCYESRKKFVSALLLLQRDSIIEYDAVEFHDITLLLEHRDFYFLVHFHLTSMFPMEKPSIKLQSVYHMTAQGNLYSEELNNNYNCSTITNIQRWNPRQMISKILMYIIEKEVPKFQEKSTKNNRF</sequence>
<comment type="caution">
    <text evidence="16">The sequence shown here is derived from an EMBL/GenBank/DDBJ whole genome shotgun (WGS) entry which is preliminary data.</text>
</comment>
<keyword evidence="5 15" id="KW-0053">Apoptosis</keyword>
<comment type="similarity">
    <text evidence="14 15">Belongs to the BABAM2 family.</text>
</comment>
<dbReference type="GO" id="GO:0007095">
    <property type="term" value="P:mitotic G2 DNA damage checkpoint signaling"/>
    <property type="evidence" value="ECO:0007669"/>
    <property type="project" value="UniProtKB-UniRule"/>
</dbReference>
<keyword evidence="11 15" id="KW-0234">DNA repair</keyword>
<dbReference type="EMBL" id="JAUDFV010000132">
    <property type="protein sequence ID" value="KAL2728606.1"/>
    <property type="molecule type" value="Genomic_DNA"/>
</dbReference>
<dbReference type="GO" id="GO:0070531">
    <property type="term" value="C:BRCA1-A complex"/>
    <property type="evidence" value="ECO:0007669"/>
    <property type="project" value="UniProtKB-UniRule"/>
</dbReference>
<evidence type="ECO:0000256" key="14">
    <source>
        <dbReference type="ARBA" id="ARBA00025766"/>
    </source>
</evidence>
<keyword evidence="4 15" id="KW-0132">Cell division</keyword>
<dbReference type="PANTHER" id="PTHR15189">
    <property type="entry name" value="BRISC AND BRCA1-A COMPLEX MEMBER 2"/>
    <property type="match status" value="1"/>
</dbReference>
<evidence type="ECO:0000313" key="16">
    <source>
        <dbReference type="EMBL" id="KAL2728606.1"/>
    </source>
</evidence>
<evidence type="ECO:0000256" key="12">
    <source>
        <dbReference type="ARBA" id="ARBA00023242"/>
    </source>
</evidence>
<comment type="subcellular location">
    <subcellularLocation>
        <location evidence="15">Cytoplasm</location>
    </subcellularLocation>
    <subcellularLocation>
        <location evidence="1 15">Nucleus</location>
    </subcellularLocation>
    <text evidence="15">Localizes at sites of DNA damage at double-strand breaks (DSBs).</text>
</comment>
<evidence type="ECO:0000256" key="5">
    <source>
        <dbReference type="ARBA" id="ARBA00022703"/>
    </source>
</evidence>
<evidence type="ECO:0000256" key="11">
    <source>
        <dbReference type="ARBA" id="ARBA00023204"/>
    </source>
</evidence>
<comment type="domain">
    <text evidence="15">Contains 2 ubiquitin-conjugating enzyme family-like (UEV-like) regions. These regions lack the critical Cys residues required for ubiquitination but retain the ability to bind ubiquitin.</text>
</comment>
<evidence type="ECO:0000256" key="7">
    <source>
        <dbReference type="ARBA" id="ARBA00022763"/>
    </source>
</evidence>
<keyword evidence="7 15" id="KW-0227">DNA damage</keyword>
<evidence type="ECO:0000256" key="4">
    <source>
        <dbReference type="ARBA" id="ARBA00022618"/>
    </source>
</evidence>
<keyword evidence="12 15" id="KW-0539">Nucleus</keyword>
<keyword evidence="6" id="KW-0677">Repeat</keyword>
<dbReference type="SUPFAM" id="SSF54495">
    <property type="entry name" value="UBC-like"/>
    <property type="match status" value="1"/>
</dbReference>
<evidence type="ECO:0000256" key="10">
    <source>
        <dbReference type="ARBA" id="ARBA00022853"/>
    </source>
</evidence>
<comment type="function">
    <text evidence="15">May play a role in homeostasis or cellular differentiation in cells of neural, epithelial and germline origins. May also act as a death receptor-associated anti-apoptotic protein, which inhibits the mitochondrial apoptotic pathway.</text>
</comment>
<dbReference type="Proteomes" id="UP001607302">
    <property type="component" value="Unassembled WGS sequence"/>
</dbReference>
<dbReference type="GO" id="GO:0031593">
    <property type="term" value="F:polyubiquitin modification-dependent protein binding"/>
    <property type="evidence" value="ECO:0007669"/>
    <property type="project" value="UniProtKB-UniRule"/>
</dbReference>
<dbReference type="AlphaFoldDB" id="A0ABD2B797"/>
<evidence type="ECO:0000256" key="6">
    <source>
        <dbReference type="ARBA" id="ARBA00022737"/>
    </source>
</evidence>
<dbReference type="InterPro" id="IPR010358">
    <property type="entry name" value="BRE"/>
</dbReference>
<evidence type="ECO:0000256" key="15">
    <source>
        <dbReference type="RuleBase" id="RU368019"/>
    </source>
</evidence>
<evidence type="ECO:0000256" key="3">
    <source>
        <dbReference type="ARBA" id="ARBA00022490"/>
    </source>
</evidence>
<comment type="subunit">
    <text evidence="15">Component of the ARISC complex. Component of the BRCA1-A complex. Component of the BRISC complex. Binds polyubiquitin.</text>
</comment>
<evidence type="ECO:0000256" key="9">
    <source>
        <dbReference type="ARBA" id="ARBA00022786"/>
    </source>
</evidence>
<keyword evidence="10 15" id="KW-0156">Chromatin regulator</keyword>
<dbReference type="GO" id="GO:0005737">
    <property type="term" value="C:cytoplasm"/>
    <property type="evidence" value="ECO:0007669"/>
    <property type="project" value="UniProtKB-SubCell"/>
</dbReference>
<dbReference type="GO" id="GO:0006915">
    <property type="term" value="P:apoptotic process"/>
    <property type="evidence" value="ECO:0007669"/>
    <property type="project" value="UniProtKB-UniRule"/>
</dbReference>
<dbReference type="Pfam" id="PF06113">
    <property type="entry name" value="BRE"/>
    <property type="match status" value="1"/>
</dbReference>
<accession>A0ABD2B797</accession>
<proteinExistence type="inferred from homology"/>
<evidence type="ECO:0000256" key="2">
    <source>
        <dbReference type="ARBA" id="ARBA00019438"/>
    </source>
</evidence>
<keyword evidence="9 15" id="KW-0833">Ubl conjugation pathway</keyword>
<evidence type="ECO:0000256" key="8">
    <source>
        <dbReference type="ARBA" id="ARBA00022776"/>
    </source>
</evidence>
<reference evidence="16 17" key="1">
    <citation type="journal article" date="2024" name="Ann. Entomol. Soc. Am.">
        <title>Genomic analyses of the southern and eastern yellowjacket wasps (Hymenoptera: Vespidae) reveal evolutionary signatures of social life.</title>
        <authorList>
            <person name="Catto M.A."/>
            <person name="Caine P.B."/>
            <person name="Orr S.E."/>
            <person name="Hunt B.G."/>
            <person name="Goodisman M.A.D."/>
        </authorList>
    </citation>
    <scope>NUCLEOTIDE SEQUENCE [LARGE SCALE GENOMIC DNA]</scope>
    <source>
        <strain evidence="16">233</strain>
        <tissue evidence="16">Head and thorax</tissue>
    </source>
</reference>
<evidence type="ECO:0000256" key="13">
    <source>
        <dbReference type="ARBA" id="ARBA00023306"/>
    </source>
</evidence>